<keyword evidence="11" id="KW-1185">Reference proteome</keyword>
<dbReference type="SUPFAM" id="SSF54001">
    <property type="entry name" value="Cysteine proteinases"/>
    <property type="match status" value="1"/>
</dbReference>
<accession>A0A8K0H3M2</accession>
<feature type="compositionally biased region" description="Basic residues" evidence="6">
    <location>
        <begin position="1"/>
        <end position="11"/>
    </location>
</feature>
<gene>
    <name evidence="10" type="ORF">FNV43_RR14895</name>
</gene>
<dbReference type="GO" id="GO:0071942">
    <property type="term" value="C:XPC complex"/>
    <property type="evidence" value="ECO:0007669"/>
    <property type="project" value="TreeGrafter"/>
</dbReference>
<keyword evidence="4" id="KW-0234">DNA repair</keyword>
<dbReference type="PANTHER" id="PTHR12135">
    <property type="entry name" value="DNA REPAIR PROTEIN XP-C / RAD4"/>
    <property type="match status" value="1"/>
</dbReference>
<evidence type="ECO:0000256" key="6">
    <source>
        <dbReference type="SAM" id="MobiDB-lite"/>
    </source>
</evidence>
<evidence type="ECO:0000259" key="7">
    <source>
        <dbReference type="SMART" id="SM01030"/>
    </source>
</evidence>
<dbReference type="OrthoDB" id="300780at2759"/>
<dbReference type="Pfam" id="PF03835">
    <property type="entry name" value="Rad4"/>
    <property type="match status" value="1"/>
</dbReference>
<organism evidence="10 11">
    <name type="scientific">Rhamnella rubrinervis</name>
    <dbReference type="NCBI Taxonomy" id="2594499"/>
    <lineage>
        <taxon>Eukaryota</taxon>
        <taxon>Viridiplantae</taxon>
        <taxon>Streptophyta</taxon>
        <taxon>Embryophyta</taxon>
        <taxon>Tracheophyta</taxon>
        <taxon>Spermatophyta</taxon>
        <taxon>Magnoliopsida</taxon>
        <taxon>eudicotyledons</taxon>
        <taxon>Gunneridae</taxon>
        <taxon>Pentapetalae</taxon>
        <taxon>rosids</taxon>
        <taxon>fabids</taxon>
        <taxon>Rosales</taxon>
        <taxon>Rhamnaceae</taxon>
        <taxon>rhamnoid group</taxon>
        <taxon>Rhamneae</taxon>
        <taxon>Rhamnella</taxon>
    </lineage>
</organism>
<feature type="domain" description="Rad4 beta-hairpin" evidence="8">
    <location>
        <begin position="721"/>
        <end position="783"/>
    </location>
</feature>
<comment type="caution">
    <text evidence="10">The sequence shown here is derived from an EMBL/GenBank/DDBJ whole genome shotgun (WGS) entry which is preliminary data.</text>
</comment>
<reference evidence="10" key="1">
    <citation type="submission" date="2020-03" db="EMBL/GenBank/DDBJ databases">
        <title>A high-quality chromosome-level genome assembly of a woody plant with both climbing and erect habits, Rhamnella rubrinervis.</title>
        <authorList>
            <person name="Lu Z."/>
            <person name="Yang Y."/>
            <person name="Zhu X."/>
            <person name="Sun Y."/>
        </authorList>
    </citation>
    <scope>NUCLEOTIDE SEQUENCE</scope>
    <source>
        <strain evidence="10">BYM</strain>
        <tissue evidence="10">Leaf</tissue>
    </source>
</reference>
<dbReference type="GO" id="GO:0005737">
    <property type="term" value="C:cytoplasm"/>
    <property type="evidence" value="ECO:0007669"/>
    <property type="project" value="TreeGrafter"/>
</dbReference>
<evidence type="ECO:0000256" key="1">
    <source>
        <dbReference type="ARBA" id="ARBA00004123"/>
    </source>
</evidence>
<sequence>MRSGKERKRLKPSSSSSGKNNNAVETPCDSESRSSFESLDVNGSLADLSRESVGKLLRRPMKNSSVGIEKRDNNLHERCSTATPRYGSKENDKEDIDSRVRLITKEAKVCSRDATEKSLKEENIGGSSQCTHSDGLEEMEDADWEDGLIPNLDSLGNQEVAIEFDEIPDSVTRKPIRRATAQDKELAELVHKVHLLCLLARGRIIDRACDDPLTQAALLSLLPRHLVDISKVKSITAKALHPIVIWFQNNFRIRSSTDEKRSSDLALAFAIENREGTSEEIAALSVALFRALSFTTRFVSILDVASLKADIGKSEYFSQDASRLSKGIFGTSTPMVARRMEAFVSPVKSFSSNVKGNVCETSWTGSSRSKDGHSTGNNTQPKDSYVAHELNDRQSCDPQYYTSAACLAEKSQGQKRKGDLEFEMQLQMALSSTAVGAADSKMGSPGNNMSSNSPSFSSPTKRIKKNLSEESPLSQGISTAVGSRRVASPSYWAEVYCSGENLTGKWVHVDAINAIVDGEQKVEAVAAACKTALRYVVAFAGNGAKDVTRRYCKKWYKIASQRVDSIWWDSVLAPLREYEAIGTGGIVHLEKDKTDASFGLGYENVKAPNISNNLNVDDFPRNASLIGKSGREGSKDHGKKIEIEYSLENSSTVTRHSLEDMELETRALTEPLPTNQQAYRNHQLYAIEKWLTKYQILHPKGPIVGFCSGYPVYLRTCVQTLKTKERWLREALQVKANELPVKELRRSGKLHKVKVSDDDCVGSDSKGTIKLYGKWQLEPLCLPLAVNGIVPKNERGQVDVWSEKCLPRGTVHLRLPRVFAVAKRLSIDYAPAMVGFEFKNGQSHPVFDGIVVCSEFKDAILEGYAEEREKREAEEKKRNELQALSRWYQLLSSMVTRQRLNDQYGKRSTSLASTNYQSVHGKSNVQVNDSQYEEQSLGCSQEDTHETKWEAPSAAIPEEHEHVFSIESRSCDESLVMTKRCRCGFSVQVEEL</sequence>
<dbReference type="GO" id="GO:0003697">
    <property type="term" value="F:single-stranded DNA binding"/>
    <property type="evidence" value="ECO:0007669"/>
    <property type="project" value="TreeGrafter"/>
</dbReference>
<dbReference type="Gene3D" id="3.90.260.10">
    <property type="entry name" value="Transglutaminase-like"/>
    <property type="match status" value="1"/>
</dbReference>
<dbReference type="SMART" id="SM01030">
    <property type="entry name" value="BHD_1"/>
    <property type="match status" value="1"/>
</dbReference>
<name>A0A8K0H3M2_9ROSA</name>
<proteinExistence type="inferred from homology"/>
<dbReference type="InterPro" id="IPR018325">
    <property type="entry name" value="Rad4/PNGase_transGLS-fold"/>
</dbReference>
<evidence type="ECO:0008006" key="12">
    <source>
        <dbReference type="Google" id="ProtNLM"/>
    </source>
</evidence>
<dbReference type="InterPro" id="IPR036985">
    <property type="entry name" value="Transglutaminase-like_sf"/>
</dbReference>
<dbReference type="InterPro" id="IPR018326">
    <property type="entry name" value="Rad4_beta-hairpin_dom1"/>
</dbReference>
<dbReference type="PANTHER" id="PTHR12135:SF0">
    <property type="entry name" value="DNA REPAIR PROTEIN COMPLEMENTING XP-C CELLS"/>
    <property type="match status" value="1"/>
</dbReference>
<dbReference type="Pfam" id="PF10404">
    <property type="entry name" value="BHD_2"/>
    <property type="match status" value="1"/>
</dbReference>
<evidence type="ECO:0000259" key="8">
    <source>
        <dbReference type="SMART" id="SM01031"/>
    </source>
</evidence>
<dbReference type="InterPro" id="IPR038765">
    <property type="entry name" value="Papain-like_cys_pep_sf"/>
</dbReference>
<dbReference type="FunFam" id="3.30.70.2460:FF:000001">
    <property type="entry name" value="DNA repair protein Rad4 family"/>
    <property type="match status" value="1"/>
</dbReference>
<feature type="region of interest" description="Disordered" evidence="6">
    <location>
        <begin position="361"/>
        <end position="383"/>
    </location>
</feature>
<dbReference type="SMART" id="SM01032">
    <property type="entry name" value="BHD_3"/>
    <property type="match status" value="1"/>
</dbReference>
<dbReference type="Pfam" id="PF10403">
    <property type="entry name" value="BHD_1"/>
    <property type="match status" value="1"/>
</dbReference>
<feature type="compositionally biased region" description="Polar residues" evidence="6">
    <location>
        <begin position="469"/>
        <end position="479"/>
    </location>
</feature>
<evidence type="ECO:0000256" key="2">
    <source>
        <dbReference type="ARBA" id="ARBA00009525"/>
    </source>
</evidence>
<dbReference type="GO" id="GO:0000111">
    <property type="term" value="C:nucleotide-excision repair factor 2 complex"/>
    <property type="evidence" value="ECO:0007669"/>
    <property type="project" value="TreeGrafter"/>
</dbReference>
<feature type="domain" description="Rad4 beta-hairpin" evidence="9">
    <location>
        <begin position="790"/>
        <end position="864"/>
    </location>
</feature>
<evidence type="ECO:0000256" key="3">
    <source>
        <dbReference type="ARBA" id="ARBA00022763"/>
    </source>
</evidence>
<evidence type="ECO:0000313" key="10">
    <source>
        <dbReference type="EMBL" id="KAF3445201.1"/>
    </source>
</evidence>
<evidence type="ECO:0000256" key="4">
    <source>
        <dbReference type="ARBA" id="ARBA00023204"/>
    </source>
</evidence>
<feature type="region of interest" description="Disordered" evidence="6">
    <location>
        <begin position="437"/>
        <end position="479"/>
    </location>
</feature>
<comment type="similarity">
    <text evidence="2">Belongs to the XPC family.</text>
</comment>
<dbReference type="Pfam" id="PF10405">
    <property type="entry name" value="BHD_3"/>
    <property type="match status" value="1"/>
</dbReference>
<dbReference type="Gene3D" id="3.30.70.2460">
    <property type="entry name" value="Rad4, beta-hairpin domain BHD3"/>
    <property type="match status" value="1"/>
</dbReference>
<dbReference type="AlphaFoldDB" id="A0A8K0H3M2"/>
<feature type="compositionally biased region" description="Low complexity" evidence="6">
    <location>
        <begin position="440"/>
        <end position="459"/>
    </location>
</feature>
<dbReference type="InterPro" id="IPR042488">
    <property type="entry name" value="Rad4_BHD3_sf"/>
</dbReference>
<keyword evidence="3" id="KW-0227">DNA damage</keyword>
<dbReference type="GO" id="GO:0003684">
    <property type="term" value="F:damaged DNA binding"/>
    <property type="evidence" value="ECO:0007669"/>
    <property type="project" value="InterPro"/>
</dbReference>
<dbReference type="InterPro" id="IPR018328">
    <property type="entry name" value="Rad4_beta-hairpin_dom3"/>
</dbReference>
<evidence type="ECO:0000256" key="5">
    <source>
        <dbReference type="ARBA" id="ARBA00023242"/>
    </source>
</evidence>
<dbReference type="InterPro" id="IPR004583">
    <property type="entry name" value="DNA_repair_Rad4"/>
</dbReference>
<dbReference type="SMART" id="SM01031">
    <property type="entry name" value="BHD_2"/>
    <property type="match status" value="1"/>
</dbReference>
<feature type="region of interest" description="Disordered" evidence="6">
    <location>
        <begin position="1"/>
        <end position="48"/>
    </location>
</feature>
<keyword evidence="5" id="KW-0539">Nucleus</keyword>
<dbReference type="GO" id="GO:0006298">
    <property type="term" value="P:mismatch repair"/>
    <property type="evidence" value="ECO:0007669"/>
    <property type="project" value="TreeGrafter"/>
</dbReference>
<evidence type="ECO:0000259" key="9">
    <source>
        <dbReference type="SMART" id="SM01032"/>
    </source>
</evidence>
<protein>
    <recommendedName>
        <fullName evidence="12">DNA repair protein RAD4</fullName>
    </recommendedName>
</protein>
<evidence type="ECO:0000313" key="11">
    <source>
        <dbReference type="Proteomes" id="UP000796880"/>
    </source>
</evidence>
<dbReference type="EMBL" id="VOIH02000006">
    <property type="protein sequence ID" value="KAF3445201.1"/>
    <property type="molecule type" value="Genomic_DNA"/>
</dbReference>
<feature type="domain" description="Rad4 beta-hairpin" evidence="7">
    <location>
        <begin position="668"/>
        <end position="719"/>
    </location>
</feature>
<dbReference type="Proteomes" id="UP000796880">
    <property type="component" value="Unassembled WGS sequence"/>
</dbReference>
<dbReference type="Gene3D" id="2.20.20.110">
    <property type="entry name" value="Rad4, beta-hairpin domain BHD1"/>
    <property type="match status" value="1"/>
</dbReference>
<comment type="subcellular location">
    <subcellularLocation>
        <location evidence="1">Nucleus</location>
    </subcellularLocation>
</comment>
<dbReference type="InterPro" id="IPR018327">
    <property type="entry name" value="BHD_2"/>
</dbReference>
<dbReference type="GO" id="GO:0006289">
    <property type="term" value="P:nucleotide-excision repair"/>
    <property type="evidence" value="ECO:0007669"/>
    <property type="project" value="InterPro"/>
</dbReference>